<feature type="transmembrane region" description="Helical" evidence="1">
    <location>
        <begin position="12"/>
        <end position="33"/>
    </location>
</feature>
<dbReference type="EMBL" id="CAOQHR010000002">
    <property type="protein sequence ID" value="CAI6326931.1"/>
    <property type="molecule type" value="Genomic_DNA"/>
</dbReference>
<evidence type="ECO:0000256" key="1">
    <source>
        <dbReference type="SAM" id="Phobius"/>
    </source>
</evidence>
<keyword evidence="1" id="KW-0812">Transmembrane</keyword>
<keyword evidence="3" id="KW-1185">Reference proteome</keyword>
<dbReference type="OrthoDB" id="5211263at2759"/>
<feature type="transmembrane region" description="Helical" evidence="1">
    <location>
        <begin position="130"/>
        <end position="157"/>
    </location>
</feature>
<gene>
    <name evidence="2" type="ORF">PDIGIT_LOCUS3865</name>
</gene>
<feature type="transmembrane region" description="Helical" evidence="1">
    <location>
        <begin position="53"/>
        <end position="72"/>
    </location>
</feature>
<name>A0A9W4U876_9PLEO</name>
<keyword evidence="1" id="KW-0472">Membrane</keyword>
<evidence type="ECO:0000313" key="2">
    <source>
        <dbReference type="EMBL" id="CAI6326931.1"/>
    </source>
</evidence>
<accession>A0A9W4U876</accession>
<dbReference type="AlphaFoldDB" id="A0A9W4U876"/>
<organism evidence="2 3">
    <name type="scientific">Periconia digitata</name>
    <dbReference type="NCBI Taxonomy" id="1303443"/>
    <lineage>
        <taxon>Eukaryota</taxon>
        <taxon>Fungi</taxon>
        <taxon>Dikarya</taxon>
        <taxon>Ascomycota</taxon>
        <taxon>Pezizomycotina</taxon>
        <taxon>Dothideomycetes</taxon>
        <taxon>Pleosporomycetidae</taxon>
        <taxon>Pleosporales</taxon>
        <taxon>Massarineae</taxon>
        <taxon>Periconiaceae</taxon>
        <taxon>Periconia</taxon>
    </lineage>
</organism>
<feature type="transmembrane region" description="Helical" evidence="1">
    <location>
        <begin position="84"/>
        <end position="110"/>
    </location>
</feature>
<evidence type="ECO:0000313" key="3">
    <source>
        <dbReference type="Proteomes" id="UP001152607"/>
    </source>
</evidence>
<sequence>MKDRVYDWKKRILIPLWTIRFMWIIIVVVFFGISLEIFTCYFDNAICDDYNSALTLIKALLYSCLGVILLLDTTQVFMFALDKLAPLALLIMNALQTLFWGGILVVSIATSLQKKLEPSLLNDPDKSSGLAVKAGVLYGFEVACVALYLPMAIYACIAMHDQRQMRKRGKYSLAS</sequence>
<keyword evidence="1" id="KW-1133">Transmembrane helix</keyword>
<protein>
    <submittedName>
        <fullName evidence="2">Uncharacterized protein</fullName>
    </submittedName>
</protein>
<dbReference type="Proteomes" id="UP001152607">
    <property type="component" value="Unassembled WGS sequence"/>
</dbReference>
<reference evidence="2" key="1">
    <citation type="submission" date="2023-01" db="EMBL/GenBank/DDBJ databases">
        <authorList>
            <person name="Van Ghelder C."/>
            <person name="Rancurel C."/>
        </authorList>
    </citation>
    <scope>NUCLEOTIDE SEQUENCE</scope>
    <source>
        <strain evidence="2">CNCM I-4278</strain>
    </source>
</reference>
<proteinExistence type="predicted"/>
<comment type="caution">
    <text evidence="2">The sequence shown here is derived from an EMBL/GenBank/DDBJ whole genome shotgun (WGS) entry which is preliminary data.</text>
</comment>